<feature type="chain" id="PRO_5040271223" evidence="1">
    <location>
        <begin position="22"/>
        <end position="228"/>
    </location>
</feature>
<dbReference type="SUPFAM" id="SSF52266">
    <property type="entry name" value="SGNH hydrolase"/>
    <property type="match status" value="1"/>
</dbReference>
<evidence type="ECO:0000259" key="2">
    <source>
        <dbReference type="Pfam" id="PF13472"/>
    </source>
</evidence>
<dbReference type="RefSeq" id="XP_046117566.1">
    <property type="nucleotide sequence ID" value="XM_046263662.1"/>
</dbReference>
<accession>A0A9P7ZKZ1</accession>
<protein>
    <submittedName>
        <fullName evidence="3">SGNH hydrolase-type esterase domain-containing protein</fullName>
    </submittedName>
</protein>
<reference evidence="3" key="1">
    <citation type="journal article" date="2021" name="IMA Fungus">
        <title>Genomic characterization of three marine fungi, including Emericellopsis atlantica sp. nov. with signatures of a generalist lifestyle and marine biomass degradation.</title>
        <authorList>
            <person name="Hagestad O.C."/>
            <person name="Hou L."/>
            <person name="Andersen J.H."/>
            <person name="Hansen E.H."/>
            <person name="Altermark B."/>
            <person name="Li C."/>
            <person name="Kuhnert E."/>
            <person name="Cox R.J."/>
            <person name="Crous P.W."/>
            <person name="Spatafora J.W."/>
            <person name="Lail K."/>
            <person name="Amirebrahimi M."/>
            <person name="Lipzen A."/>
            <person name="Pangilinan J."/>
            <person name="Andreopoulos W."/>
            <person name="Hayes R.D."/>
            <person name="Ng V."/>
            <person name="Grigoriev I.V."/>
            <person name="Jackson S.A."/>
            <person name="Sutton T.D.S."/>
            <person name="Dobson A.D.W."/>
            <person name="Rama T."/>
        </authorList>
    </citation>
    <scope>NUCLEOTIDE SEQUENCE</scope>
    <source>
        <strain evidence="3">TS7</strain>
    </source>
</reference>
<gene>
    <name evidence="3" type="ORF">F5Z01DRAFT_657829</name>
</gene>
<dbReference type="InterPro" id="IPR036514">
    <property type="entry name" value="SGNH_hydro_sf"/>
</dbReference>
<feature type="signal peptide" evidence="1">
    <location>
        <begin position="1"/>
        <end position="21"/>
    </location>
</feature>
<keyword evidence="4" id="KW-1185">Reference proteome</keyword>
<dbReference type="CDD" id="cd01833">
    <property type="entry name" value="XynB_like"/>
    <property type="match status" value="1"/>
</dbReference>
<dbReference type="EMBL" id="MU251257">
    <property type="protein sequence ID" value="KAG9253642.1"/>
    <property type="molecule type" value="Genomic_DNA"/>
</dbReference>
<proteinExistence type="predicted"/>
<keyword evidence="3" id="KW-0378">Hydrolase</keyword>
<evidence type="ECO:0000256" key="1">
    <source>
        <dbReference type="SAM" id="SignalP"/>
    </source>
</evidence>
<dbReference type="GeneID" id="70294565"/>
<dbReference type="AlphaFoldDB" id="A0A9P7ZKZ1"/>
<dbReference type="Proteomes" id="UP000887229">
    <property type="component" value="Unassembled WGS sequence"/>
</dbReference>
<dbReference type="OrthoDB" id="2119228at2759"/>
<dbReference type="InterPro" id="IPR051532">
    <property type="entry name" value="Ester_Hydrolysis_Enzymes"/>
</dbReference>
<evidence type="ECO:0000313" key="3">
    <source>
        <dbReference type="EMBL" id="KAG9253642.1"/>
    </source>
</evidence>
<evidence type="ECO:0000313" key="4">
    <source>
        <dbReference type="Proteomes" id="UP000887229"/>
    </source>
</evidence>
<organism evidence="3 4">
    <name type="scientific">Emericellopsis atlantica</name>
    <dbReference type="NCBI Taxonomy" id="2614577"/>
    <lineage>
        <taxon>Eukaryota</taxon>
        <taxon>Fungi</taxon>
        <taxon>Dikarya</taxon>
        <taxon>Ascomycota</taxon>
        <taxon>Pezizomycotina</taxon>
        <taxon>Sordariomycetes</taxon>
        <taxon>Hypocreomycetidae</taxon>
        <taxon>Hypocreales</taxon>
        <taxon>Bionectriaceae</taxon>
        <taxon>Emericellopsis</taxon>
    </lineage>
</organism>
<dbReference type="InterPro" id="IPR013830">
    <property type="entry name" value="SGNH_hydro"/>
</dbReference>
<name>A0A9P7ZKZ1_9HYPO</name>
<keyword evidence="1" id="KW-0732">Signal</keyword>
<comment type="caution">
    <text evidence="3">The sequence shown here is derived from an EMBL/GenBank/DDBJ whole genome shotgun (WGS) entry which is preliminary data.</text>
</comment>
<dbReference type="Gene3D" id="3.40.50.1110">
    <property type="entry name" value="SGNH hydrolase"/>
    <property type="match status" value="1"/>
</dbReference>
<dbReference type="Pfam" id="PF13472">
    <property type="entry name" value="Lipase_GDSL_2"/>
    <property type="match status" value="1"/>
</dbReference>
<dbReference type="PANTHER" id="PTHR30383:SF2">
    <property type="entry name" value="CELLULOSE-BINDING PROTEIN"/>
    <property type="match status" value="1"/>
</dbReference>
<dbReference type="GO" id="GO:0004622">
    <property type="term" value="F:phosphatidylcholine lysophospholipase activity"/>
    <property type="evidence" value="ECO:0007669"/>
    <property type="project" value="TreeGrafter"/>
</dbReference>
<sequence>MKPFSTGVFIAGLAASTTVEAVKVMLLGDSITEITCWRPMVWNQIASAGLAGNVDLVGSMNDLQSSCSRPSGFDPDHEGHSGWQAYDIARNNINGWAQAQKPDIVQFMLGTNDVNIGKRDVNSILNSYSLIIDALRAANPSVKVVLDKLIPTSWSDQTIEALNNAIPGWVQQKTTNASPIVIADCSRAAGFTNSMLNPADGVHPNNQGDQFIASKVGPQLIQLIRASI</sequence>
<feature type="domain" description="SGNH hydrolase-type esterase" evidence="2">
    <location>
        <begin position="26"/>
        <end position="210"/>
    </location>
</feature>
<dbReference type="PANTHER" id="PTHR30383">
    <property type="entry name" value="THIOESTERASE 1/PROTEASE 1/LYSOPHOSPHOLIPASE L1"/>
    <property type="match status" value="1"/>
</dbReference>